<dbReference type="HAMAP" id="MF_02087">
    <property type="entry name" value="PLP_homeostasis"/>
    <property type="match status" value="1"/>
</dbReference>
<dbReference type="Pfam" id="PF01168">
    <property type="entry name" value="Ala_racemase_N"/>
    <property type="match status" value="1"/>
</dbReference>
<dbReference type="Proteomes" id="UP000676194">
    <property type="component" value="Chromosome"/>
</dbReference>
<gene>
    <name evidence="6" type="ORF">KIH39_01215</name>
</gene>
<evidence type="ECO:0000313" key="7">
    <source>
        <dbReference type="Proteomes" id="UP000676194"/>
    </source>
</evidence>
<dbReference type="RefSeq" id="WP_213497458.1">
    <property type="nucleotide sequence ID" value="NZ_CP074694.1"/>
</dbReference>
<feature type="modified residue" description="N6-(pyridoxal phosphate)lysine" evidence="2 3">
    <location>
        <position position="42"/>
    </location>
</feature>
<dbReference type="CDD" id="cd00635">
    <property type="entry name" value="PLPDE_III_YBL036c_like"/>
    <property type="match status" value="1"/>
</dbReference>
<proteinExistence type="inferred from homology"/>
<dbReference type="PANTHER" id="PTHR10146">
    <property type="entry name" value="PROLINE SYNTHETASE CO-TRANSCRIBED BACTERIAL HOMOLOG PROTEIN"/>
    <property type="match status" value="1"/>
</dbReference>
<organism evidence="6 7">
    <name type="scientific">Telmatocola sphagniphila</name>
    <dbReference type="NCBI Taxonomy" id="1123043"/>
    <lineage>
        <taxon>Bacteria</taxon>
        <taxon>Pseudomonadati</taxon>
        <taxon>Planctomycetota</taxon>
        <taxon>Planctomycetia</taxon>
        <taxon>Gemmatales</taxon>
        <taxon>Gemmataceae</taxon>
    </lineage>
</organism>
<dbReference type="EMBL" id="CP074694">
    <property type="protein sequence ID" value="QVL32566.1"/>
    <property type="molecule type" value="Genomic_DNA"/>
</dbReference>
<dbReference type="InterPro" id="IPR001608">
    <property type="entry name" value="Ala_racemase_N"/>
</dbReference>
<evidence type="ECO:0000256" key="2">
    <source>
        <dbReference type="HAMAP-Rule" id="MF_02087"/>
    </source>
</evidence>
<dbReference type="PIRSF" id="PIRSF004848">
    <property type="entry name" value="YBL036c_PLPDEIII"/>
    <property type="match status" value="1"/>
</dbReference>
<evidence type="ECO:0000313" key="6">
    <source>
        <dbReference type="EMBL" id="QVL32566.1"/>
    </source>
</evidence>
<keyword evidence="1 2" id="KW-0663">Pyridoxal phosphate</keyword>
<dbReference type="KEGG" id="tsph:KIH39_01215"/>
<comment type="function">
    <text evidence="2">Pyridoxal 5'-phosphate (PLP)-binding protein, which is involved in PLP homeostasis.</text>
</comment>
<evidence type="ECO:0000256" key="4">
    <source>
        <dbReference type="RuleBase" id="RU004514"/>
    </source>
</evidence>
<evidence type="ECO:0000256" key="3">
    <source>
        <dbReference type="PIRSR" id="PIRSR004848-1"/>
    </source>
</evidence>
<evidence type="ECO:0000259" key="5">
    <source>
        <dbReference type="Pfam" id="PF01168"/>
    </source>
</evidence>
<feature type="domain" description="Alanine racemase N-terminal" evidence="5">
    <location>
        <begin position="14"/>
        <end position="227"/>
    </location>
</feature>
<dbReference type="FunFam" id="3.20.20.10:FF:000018">
    <property type="entry name" value="Pyridoxal phosphate homeostasis protein"/>
    <property type="match status" value="1"/>
</dbReference>
<evidence type="ECO:0000256" key="1">
    <source>
        <dbReference type="ARBA" id="ARBA00022898"/>
    </source>
</evidence>
<keyword evidence="7" id="KW-1185">Reference proteome</keyword>
<comment type="similarity">
    <text evidence="2 4">Belongs to the pyridoxal phosphate-binding protein YggS/PROSC family.</text>
</comment>
<dbReference type="InterPro" id="IPR029066">
    <property type="entry name" value="PLP-binding_barrel"/>
</dbReference>
<dbReference type="GO" id="GO:0030170">
    <property type="term" value="F:pyridoxal phosphate binding"/>
    <property type="evidence" value="ECO:0007669"/>
    <property type="project" value="UniProtKB-UniRule"/>
</dbReference>
<dbReference type="NCBIfam" id="TIGR00044">
    <property type="entry name" value="YggS family pyridoxal phosphate-dependent enzyme"/>
    <property type="match status" value="1"/>
</dbReference>
<name>A0A8E6B6D9_9BACT</name>
<dbReference type="SUPFAM" id="SSF51419">
    <property type="entry name" value="PLP-binding barrel"/>
    <property type="match status" value="1"/>
</dbReference>
<dbReference type="PANTHER" id="PTHR10146:SF14">
    <property type="entry name" value="PYRIDOXAL PHOSPHATE HOMEOSTASIS PROTEIN"/>
    <property type="match status" value="1"/>
</dbReference>
<protein>
    <recommendedName>
        <fullName evidence="2">Pyridoxal phosphate homeostasis protein</fullName>
        <shortName evidence="2">PLP homeostasis protein</shortName>
    </recommendedName>
</protein>
<accession>A0A8E6B6D9</accession>
<sequence>MTESEIRKILEERLQALEGRIQAACQRSGRLRESVTLVAVTKTVTNQVAGILPSLGVSNFGENRPQELKRKFQSLPGLGIRWHMIGHLQRNKVAETLPLVELIHSVDSPRLFQEICKEAQKQNRSTQFLFQVNGSREAAKHGYSYEELEKQLTEMPVGNPLKFCGYMTMAAYTEDPEACRATFRELKEFAYRHSPQPELSMGMSNDFEIAIEEGATLIRIGSVLFEGLPGPGEEA</sequence>
<reference evidence="6" key="1">
    <citation type="submission" date="2021-05" db="EMBL/GenBank/DDBJ databases">
        <title>Complete genome sequence of the cellulolytic planctomycete Telmatocola sphagniphila SP2T and characterization of the first cellulase from planctomycetes.</title>
        <authorList>
            <person name="Rakitin A.L."/>
            <person name="Beletsky A.V."/>
            <person name="Naumoff D.G."/>
            <person name="Kulichevskaya I.S."/>
            <person name="Mardanov A.V."/>
            <person name="Ravin N.V."/>
            <person name="Dedysh S.N."/>
        </authorList>
    </citation>
    <scope>NUCLEOTIDE SEQUENCE</scope>
    <source>
        <strain evidence="6">SP2T</strain>
    </source>
</reference>
<comment type="cofactor">
    <cofactor evidence="3">
        <name>pyridoxal 5'-phosphate</name>
        <dbReference type="ChEBI" id="CHEBI:597326"/>
    </cofactor>
</comment>
<dbReference type="Gene3D" id="3.20.20.10">
    <property type="entry name" value="Alanine racemase"/>
    <property type="match status" value="1"/>
</dbReference>
<dbReference type="AlphaFoldDB" id="A0A8E6B6D9"/>
<dbReference type="InterPro" id="IPR011078">
    <property type="entry name" value="PyrdxlP_homeostasis"/>
</dbReference>